<dbReference type="GO" id="GO:0005737">
    <property type="term" value="C:cytoplasm"/>
    <property type="evidence" value="ECO:0007669"/>
    <property type="project" value="TreeGrafter"/>
</dbReference>
<organism evidence="4 5">
    <name type="scientific">Exserohilum turcicum (strain 28A)</name>
    <name type="common">Northern leaf blight fungus</name>
    <name type="synonym">Setosphaeria turcica</name>
    <dbReference type="NCBI Taxonomy" id="671987"/>
    <lineage>
        <taxon>Eukaryota</taxon>
        <taxon>Fungi</taxon>
        <taxon>Dikarya</taxon>
        <taxon>Ascomycota</taxon>
        <taxon>Pezizomycotina</taxon>
        <taxon>Dothideomycetes</taxon>
        <taxon>Pleosporomycetidae</taxon>
        <taxon>Pleosporales</taxon>
        <taxon>Pleosporineae</taxon>
        <taxon>Pleosporaceae</taxon>
        <taxon>Exserohilum</taxon>
    </lineage>
</organism>
<dbReference type="InterPro" id="IPR057566">
    <property type="entry name" value="TPR_TTI1_N"/>
</dbReference>
<dbReference type="RefSeq" id="XP_008029183.1">
    <property type="nucleotide sequence ID" value="XM_008030992.1"/>
</dbReference>
<dbReference type="InterPro" id="IPR016024">
    <property type="entry name" value="ARM-type_fold"/>
</dbReference>
<evidence type="ECO:0000259" key="2">
    <source>
        <dbReference type="Pfam" id="PF24173"/>
    </source>
</evidence>
<feature type="region of interest" description="Disordered" evidence="1">
    <location>
        <begin position="719"/>
        <end position="803"/>
    </location>
</feature>
<proteinExistence type="predicted"/>
<dbReference type="InterPro" id="IPR052587">
    <property type="entry name" value="TELO2-interacting_protein_1"/>
</dbReference>
<accession>R0K530</accession>
<dbReference type="InterPro" id="IPR057567">
    <property type="entry name" value="TPR_TTI1_C"/>
</dbReference>
<evidence type="ECO:0000313" key="5">
    <source>
        <dbReference type="Proteomes" id="UP000016935"/>
    </source>
</evidence>
<evidence type="ECO:0000256" key="1">
    <source>
        <dbReference type="SAM" id="MobiDB-lite"/>
    </source>
</evidence>
<feature type="domain" description="TTI1 C-terminal TPR" evidence="3">
    <location>
        <begin position="727"/>
        <end position="902"/>
    </location>
</feature>
<dbReference type="Pfam" id="PF24181">
    <property type="entry name" value="TPR_TTI1_C"/>
    <property type="match status" value="1"/>
</dbReference>
<evidence type="ECO:0000313" key="4">
    <source>
        <dbReference type="EMBL" id="EOA83477.1"/>
    </source>
</evidence>
<dbReference type="InterPro" id="IPR011989">
    <property type="entry name" value="ARM-like"/>
</dbReference>
<dbReference type="Pfam" id="PF21547">
    <property type="entry name" value="TTI1"/>
    <property type="match status" value="1"/>
</dbReference>
<keyword evidence="5" id="KW-1185">Reference proteome</keyword>
<dbReference type="AlphaFoldDB" id="R0K530"/>
<dbReference type="Gene3D" id="1.25.10.10">
    <property type="entry name" value="Leucine-rich Repeat Variant"/>
    <property type="match status" value="3"/>
</dbReference>
<reference evidence="4 5" key="1">
    <citation type="journal article" date="2012" name="PLoS Pathog.">
        <title>Diverse lifestyles and strategies of plant pathogenesis encoded in the genomes of eighteen Dothideomycetes fungi.</title>
        <authorList>
            <person name="Ohm R.A."/>
            <person name="Feau N."/>
            <person name="Henrissat B."/>
            <person name="Schoch C.L."/>
            <person name="Horwitz B.A."/>
            <person name="Barry K.W."/>
            <person name="Condon B.J."/>
            <person name="Copeland A.C."/>
            <person name="Dhillon B."/>
            <person name="Glaser F."/>
            <person name="Hesse C.N."/>
            <person name="Kosti I."/>
            <person name="LaButti K."/>
            <person name="Lindquist E.A."/>
            <person name="Lucas S."/>
            <person name="Salamov A.A."/>
            <person name="Bradshaw R.E."/>
            <person name="Ciuffetti L."/>
            <person name="Hamelin R.C."/>
            <person name="Kema G.H.J."/>
            <person name="Lawrence C."/>
            <person name="Scott J.A."/>
            <person name="Spatafora J.W."/>
            <person name="Turgeon B.G."/>
            <person name="de Wit P.J.G.M."/>
            <person name="Zhong S."/>
            <person name="Goodwin S.B."/>
            <person name="Grigoriev I.V."/>
        </authorList>
    </citation>
    <scope>NUCLEOTIDE SEQUENCE [LARGE SCALE GENOMIC DNA]</scope>
    <source>
        <strain evidence="5">28A</strain>
    </source>
</reference>
<reference evidence="4 5" key="2">
    <citation type="journal article" date="2013" name="PLoS Genet.">
        <title>Comparative genome structure, secondary metabolite, and effector coding capacity across Cochliobolus pathogens.</title>
        <authorList>
            <person name="Condon B.J."/>
            <person name="Leng Y."/>
            <person name="Wu D."/>
            <person name="Bushley K.E."/>
            <person name="Ohm R.A."/>
            <person name="Otillar R."/>
            <person name="Martin J."/>
            <person name="Schackwitz W."/>
            <person name="Grimwood J."/>
            <person name="MohdZainudin N."/>
            <person name="Xue C."/>
            <person name="Wang R."/>
            <person name="Manning V.A."/>
            <person name="Dhillon B."/>
            <person name="Tu Z.J."/>
            <person name="Steffenson B.J."/>
            <person name="Salamov A."/>
            <person name="Sun H."/>
            <person name="Lowry S."/>
            <person name="LaButti K."/>
            <person name="Han J."/>
            <person name="Copeland A."/>
            <person name="Lindquist E."/>
            <person name="Barry K."/>
            <person name="Schmutz J."/>
            <person name="Baker S.E."/>
            <person name="Ciuffetti L.M."/>
            <person name="Grigoriev I.V."/>
            <person name="Zhong S."/>
            <person name="Turgeon B.G."/>
        </authorList>
    </citation>
    <scope>NUCLEOTIDE SEQUENCE [LARGE SCALE GENOMIC DNA]</scope>
    <source>
        <strain evidence="5">28A</strain>
    </source>
</reference>
<dbReference type="EMBL" id="KB908833">
    <property type="protein sequence ID" value="EOA83477.1"/>
    <property type="molecule type" value="Genomic_DNA"/>
</dbReference>
<evidence type="ECO:0000259" key="3">
    <source>
        <dbReference type="Pfam" id="PF24181"/>
    </source>
</evidence>
<gene>
    <name evidence="4" type="ORF">SETTUDRAFT_156002</name>
</gene>
<dbReference type="PANTHER" id="PTHR18460:SF3">
    <property type="entry name" value="TELO2-INTERACTING PROTEIN 1 HOMOLOG"/>
    <property type="match status" value="1"/>
</dbReference>
<dbReference type="InterPro" id="IPR049362">
    <property type="entry name" value="TTI1_rpt"/>
</dbReference>
<dbReference type="OrthoDB" id="49511at2759"/>
<dbReference type="STRING" id="671987.R0K530"/>
<dbReference type="Proteomes" id="UP000016935">
    <property type="component" value="Unassembled WGS sequence"/>
</dbReference>
<name>R0K530_EXST2</name>
<protein>
    <submittedName>
        <fullName evidence="4">Uncharacterized protein</fullName>
    </submittedName>
</protein>
<dbReference type="eggNOG" id="KOG4524">
    <property type="taxonomic scope" value="Eukaryota"/>
</dbReference>
<dbReference type="Pfam" id="PF24173">
    <property type="entry name" value="TPR_TTI1_N"/>
    <property type="match status" value="1"/>
</dbReference>
<dbReference type="SUPFAM" id="SSF48371">
    <property type="entry name" value="ARM repeat"/>
    <property type="match status" value="1"/>
</dbReference>
<dbReference type="HOGENOM" id="CLU_005544_0_0_1"/>
<sequence>MERPQIFQRLKQPCIRLLQATTTLSQTPDSRKQLIDALSDLLATLRPLSSQPGVLDAKLIEYVFVPISHVLRISRQVPVRALEVCLECISALLCAGWGGGLEPALSGQLLILFTFLAKPSSAENGISATSEELQSLALKCISELMTEVCRTKKGQEAITATPNIPTLGEAVLVMLESLADSKSNNVKLQAISATKSTINAIGDEDALASFLPRIISSLTKILTPSSSNRPGFRVVEQGLDIFTLLLGRLLSDAKVKDLPEVTPTEGSETSLKVLRSTSWLQATSSQIKIALANVFKLRDHDKPEVRKALLRLCLCIIQDCRTSLALCIGMATETIISLAGHEGSSGKIENELKSILFVDQSLSDLLRESLHGWILALPRLMQSKDDQSRRRIINQISVSFRLFEQDPIILDERLADSLRDGVSTVFSDARGMEEVEENTYNAITDRTLVLSSTKSLSFSPISLQLKGQDNMMAEFRLLVQEVSKSNSALAVVQALTGSIDLGPTEMRLASLWLSVNLLREVTTTNPSIDDFMDLGTPNPREELLDDLYSQSLSLLNQREMATETPWHFFALALETVALQAKRYRTEFRPELSEVLYPILHHLGSANTALREHALTCLNIVADACGYANAGDLVVENVDYIVNAVGLKLAYGDVSPQAPQVLLMMMRLCGPPLLPYLDDLVDSIFDALERYHGYPKLAELLFSVLKGMAEEGAKTSQLAITIDDKKEHTRSQRTGPTMKDVMEKLEKLEADARRRDEEEKKAPKEAFPRSPWKEEKSENAEGSPNEEDEQAPSQSEEPPPPAPRTFTVLLKISELTQHYLTTTSPALRNSLLSLLRTTIPALAKHENSFLPLINTLWPVLLPRLHDPEAYVVTNALDTMALMCEYAGDFMRTRIEDAWDIIARVHKRTKTRDNSSKPNDRSAAMLSTVRMEAGMKKLSMDPQSTTDLSRPELYVDAPTRMIWNSLVNLLCAIAKHVTVRAERFEDMLDILDPVLTLVHVREALDHSNADAVWLRLYKKSRQAGIKQHSTSGAVAQTQRMLAKVPIGKPHWHFVQI</sequence>
<dbReference type="GeneID" id="19397582"/>
<feature type="domain" description="TTI1 N-terminal TPR" evidence="2">
    <location>
        <begin position="7"/>
        <end position="342"/>
    </location>
</feature>
<dbReference type="PANTHER" id="PTHR18460">
    <property type="entry name" value="TEL2 INTERACTING PROTEIN 1 TTI1 FAMILY MEMBER"/>
    <property type="match status" value="1"/>
</dbReference>
<feature type="compositionally biased region" description="Basic and acidic residues" evidence="1">
    <location>
        <begin position="739"/>
        <end position="778"/>
    </location>
</feature>